<dbReference type="Proteomes" id="UP001403094">
    <property type="component" value="Unassembled WGS sequence"/>
</dbReference>
<feature type="compositionally biased region" description="Pro residues" evidence="1">
    <location>
        <begin position="57"/>
        <end position="67"/>
    </location>
</feature>
<comment type="caution">
    <text evidence="2">The sequence shown here is derived from an EMBL/GenBank/DDBJ whole genome shotgun (WGS) entry which is preliminary data.</text>
</comment>
<reference evidence="2 3" key="1">
    <citation type="journal article" date="2019" name="Int. J. Syst. Evol. Microbiol.">
        <title>The Global Catalogue of Microorganisms (GCM) 10K type strain sequencing project: providing services to taxonomists for standard genome sequencing and annotation.</title>
        <authorList>
            <consortium name="The Broad Institute Genomics Platform"/>
            <consortium name="The Broad Institute Genome Sequencing Center for Infectious Disease"/>
            <person name="Wu L."/>
            <person name="Ma J."/>
        </authorList>
    </citation>
    <scope>NUCLEOTIDE SEQUENCE [LARGE SCALE GENOMIC DNA]</scope>
    <source>
        <strain evidence="2 3">JCM 14549</strain>
    </source>
</reference>
<feature type="region of interest" description="Disordered" evidence="1">
    <location>
        <begin position="1"/>
        <end position="78"/>
    </location>
</feature>
<evidence type="ECO:0000313" key="3">
    <source>
        <dbReference type="Proteomes" id="UP001403094"/>
    </source>
</evidence>
<accession>A0ABN2V328</accession>
<gene>
    <name evidence="2" type="ORF">GCM10009757_20040</name>
</gene>
<dbReference type="EMBL" id="BAAANQ010000003">
    <property type="protein sequence ID" value="GAA2049279.1"/>
    <property type="molecule type" value="Genomic_DNA"/>
</dbReference>
<sequence>MAFPLATGPDPAAGASPGRRGTQHRRPALPPVLTAEALAAASPSRRPGPLSVSAPRPAAPVPAPGAPHTPHEQLVSIP</sequence>
<proteinExistence type="predicted"/>
<keyword evidence="3" id="KW-1185">Reference proteome</keyword>
<protein>
    <submittedName>
        <fullName evidence="2">Uncharacterized protein</fullName>
    </submittedName>
</protein>
<evidence type="ECO:0000256" key="1">
    <source>
        <dbReference type="SAM" id="MobiDB-lite"/>
    </source>
</evidence>
<organism evidence="2 3">
    <name type="scientific">Streptomyces cheonanensis</name>
    <dbReference type="NCBI Taxonomy" id="312720"/>
    <lineage>
        <taxon>Bacteria</taxon>
        <taxon>Bacillati</taxon>
        <taxon>Actinomycetota</taxon>
        <taxon>Actinomycetes</taxon>
        <taxon>Kitasatosporales</taxon>
        <taxon>Streptomycetaceae</taxon>
        <taxon>Streptomyces</taxon>
    </lineage>
</organism>
<evidence type="ECO:0000313" key="2">
    <source>
        <dbReference type="EMBL" id="GAA2049279.1"/>
    </source>
</evidence>
<name>A0ABN2V328_9ACTN</name>